<evidence type="ECO:0000256" key="1">
    <source>
        <dbReference type="SAM" id="MobiDB-lite"/>
    </source>
</evidence>
<reference evidence="3" key="2">
    <citation type="submission" date="2020-10" db="UniProtKB">
        <authorList>
            <consortium name="WormBaseParasite"/>
        </authorList>
    </citation>
    <scope>IDENTIFICATION</scope>
</reference>
<sequence length="97" mass="10615">MMNAPPGARLNSTAYGPRHHRGGGAQPAPTPSDVLETIFATLLCSTVLFLGYRFWPPFRQEPGCTDPKLLQLVLTQTLSARNRFPLMAISIHLALIS</sequence>
<evidence type="ECO:0000313" key="3">
    <source>
        <dbReference type="WBParaSite" id="Pan_g10311.t1"/>
    </source>
</evidence>
<keyword evidence="2" id="KW-1185">Reference proteome</keyword>
<name>A0A7E4ZQ20_PANRE</name>
<dbReference type="WBParaSite" id="Pan_g10311.t1">
    <property type="protein sequence ID" value="Pan_g10311.t1"/>
    <property type="gene ID" value="Pan_g10311"/>
</dbReference>
<protein>
    <submittedName>
        <fullName evidence="3">Uncharacterized protein</fullName>
    </submittedName>
</protein>
<dbReference type="AlphaFoldDB" id="A0A7E4ZQ20"/>
<dbReference type="Proteomes" id="UP000492821">
    <property type="component" value="Unassembled WGS sequence"/>
</dbReference>
<proteinExistence type="predicted"/>
<reference evidence="2" key="1">
    <citation type="journal article" date="2013" name="Genetics">
        <title>The draft genome and transcriptome of Panagrellus redivivus are shaped by the harsh demands of a free-living lifestyle.</title>
        <authorList>
            <person name="Srinivasan J."/>
            <person name="Dillman A.R."/>
            <person name="Macchietto M.G."/>
            <person name="Heikkinen L."/>
            <person name="Lakso M."/>
            <person name="Fracchia K.M."/>
            <person name="Antoshechkin I."/>
            <person name="Mortazavi A."/>
            <person name="Wong G."/>
            <person name="Sternberg P.W."/>
        </authorList>
    </citation>
    <scope>NUCLEOTIDE SEQUENCE [LARGE SCALE GENOMIC DNA]</scope>
    <source>
        <strain evidence="2">MT8872</strain>
    </source>
</reference>
<accession>A0A7E4ZQ20</accession>
<evidence type="ECO:0000313" key="2">
    <source>
        <dbReference type="Proteomes" id="UP000492821"/>
    </source>
</evidence>
<feature type="region of interest" description="Disordered" evidence="1">
    <location>
        <begin position="1"/>
        <end position="29"/>
    </location>
</feature>
<organism evidence="2 3">
    <name type="scientific">Panagrellus redivivus</name>
    <name type="common">Microworm</name>
    <dbReference type="NCBI Taxonomy" id="6233"/>
    <lineage>
        <taxon>Eukaryota</taxon>
        <taxon>Metazoa</taxon>
        <taxon>Ecdysozoa</taxon>
        <taxon>Nematoda</taxon>
        <taxon>Chromadorea</taxon>
        <taxon>Rhabditida</taxon>
        <taxon>Tylenchina</taxon>
        <taxon>Panagrolaimomorpha</taxon>
        <taxon>Panagrolaimoidea</taxon>
        <taxon>Panagrolaimidae</taxon>
        <taxon>Panagrellus</taxon>
    </lineage>
</organism>